<dbReference type="EMBL" id="DVGB01000059">
    <property type="protein sequence ID" value="HIR01567.1"/>
    <property type="molecule type" value="Genomic_DNA"/>
</dbReference>
<sequence>MAEQQNPQQQSVQQSSGQQWQPYEPNPSQAPGDAQTQWQQATDVSGQQQWQQPYVGQPDNAQQPAGGQPEYGQQPSTSQPGNAPQSASQPGYGQPPQPPYANQPGYAQQPYPGQGAYAPQPFVEQYGPHVTHTPDGRKLVSKVAYVLLAFFLGGLGIHNFYAGKVGLGILFLVFCWTFIPSIAAFVQAIIALCKTSDAYGRIAI</sequence>
<feature type="compositionally biased region" description="Low complexity" evidence="5">
    <location>
        <begin position="102"/>
        <end position="118"/>
    </location>
</feature>
<evidence type="ECO:0000259" key="7">
    <source>
        <dbReference type="Pfam" id="PF05154"/>
    </source>
</evidence>
<protein>
    <submittedName>
        <fullName evidence="8">NINE protein</fullName>
    </submittedName>
</protein>
<evidence type="ECO:0000256" key="3">
    <source>
        <dbReference type="ARBA" id="ARBA00022989"/>
    </source>
</evidence>
<evidence type="ECO:0000256" key="2">
    <source>
        <dbReference type="ARBA" id="ARBA00022692"/>
    </source>
</evidence>
<feature type="region of interest" description="Disordered" evidence="5">
    <location>
        <begin position="1"/>
        <end position="118"/>
    </location>
</feature>
<feature type="domain" description="TM2" evidence="7">
    <location>
        <begin position="140"/>
        <end position="189"/>
    </location>
</feature>
<name>A0A9D1A022_9ACTN</name>
<dbReference type="InterPro" id="IPR007829">
    <property type="entry name" value="TM2"/>
</dbReference>
<keyword evidence="4 6" id="KW-0472">Membrane</keyword>
<dbReference type="AlphaFoldDB" id="A0A9D1A022"/>
<accession>A0A9D1A022</accession>
<comment type="caution">
    <text evidence="8">The sequence shown here is derived from an EMBL/GenBank/DDBJ whole genome shotgun (WGS) entry which is preliminary data.</text>
</comment>
<feature type="transmembrane region" description="Helical" evidence="6">
    <location>
        <begin position="143"/>
        <end position="161"/>
    </location>
</feature>
<dbReference type="Proteomes" id="UP000824261">
    <property type="component" value="Unassembled WGS sequence"/>
</dbReference>
<dbReference type="GO" id="GO:0016020">
    <property type="term" value="C:membrane"/>
    <property type="evidence" value="ECO:0007669"/>
    <property type="project" value="UniProtKB-SubCell"/>
</dbReference>
<evidence type="ECO:0000256" key="1">
    <source>
        <dbReference type="ARBA" id="ARBA00004141"/>
    </source>
</evidence>
<feature type="transmembrane region" description="Helical" evidence="6">
    <location>
        <begin position="167"/>
        <end position="192"/>
    </location>
</feature>
<keyword evidence="3 6" id="KW-1133">Transmembrane helix</keyword>
<evidence type="ECO:0000256" key="4">
    <source>
        <dbReference type="ARBA" id="ARBA00023136"/>
    </source>
</evidence>
<gene>
    <name evidence="8" type="ORF">IAA69_04815</name>
</gene>
<keyword evidence="2 6" id="KW-0812">Transmembrane</keyword>
<dbReference type="Pfam" id="PF05154">
    <property type="entry name" value="TM2"/>
    <property type="match status" value="1"/>
</dbReference>
<organism evidence="8 9">
    <name type="scientific">Candidatus Aveggerthella stercoripullorum</name>
    <dbReference type="NCBI Taxonomy" id="2840688"/>
    <lineage>
        <taxon>Bacteria</taxon>
        <taxon>Bacillati</taxon>
        <taxon>Actinomycetota</taxon>
        <taxon>Coriobacteriia</taxon>
        <taxon>Eggerthellales</taxon>
        <taxon>Eggerthellaceae</taxon>
        <taxon>Eggerthellaceae incertae sedis</taxon>
        <taxon>Candidatus Aveggerthella</taxon>
    </lineage>
</organism>
<evidence type="ECO:0000313" key="8">
    <source>
        <dbReference type="EMBL" id="HIR01567.1"/>
    </source>
</evidence>
<feature type="compositionally biased region" description="Polar residues" evidence="5">
    <location>
        <begin position="59"/>
        <end position="83"/>
    </location>
</feature>
<evidence type="ECO:0000256" key="6">
    <source>
        <dbReference type="SAM" id="Phobius"/>
    </source>
</evidence>
<proteinExistence type="predicted"/>
<evidence type="ECO:0000256" key="5">
    <source>
        <dbReference type="SAM" id="MobiDB-lite"/>
    </source>
</evidence>
<comment type="subcellular location">
    <subcellularLocation>
        <location evidence="1">Membrane</location>
        <topology evidence="1">Multi-pass membrane protein</topology>
    </subcellularLocation>
</comment>
<reference evidence="8" key="1">
    <citation type="submission" date="2020-10" db="EMBL/GenBank/DDBJ databases">
        <authorList>
            <person name="Gilroy R."/>
        </authorList>
    </citation>
    <scope>NUCLEOTIDE SEQUENCE</scope>
    <source>
        <strain evidence="8">ChiGjej1B1-2707</strain>
    </source>
</reference>
<evidence type="ECO:0000313" key="9">
    <source>
        <dbReference type="Proteomes" id="UP000824261"/>
    </source>
</evidence>
<reference evidence="8" key="2">
    <citation type="journal article" date="2021" name="PeerJ">
        <title>Extensive microbial diversity within the chicken gut microbiome revealed by metagenomics and culture.</title>
        <authorList>
            <person name="Gilroy R."/>
            <person name="Ravi A."/>
            <person name="Getino M."/>
            <person name="Pursley I."/>
            <person name="Horton D.L."/>
            <person name="Alikhan N.F."/>
            <person name="Baker D."/>
            <person name="Gharbi K."/>
            <person name="Hall N."/>
            <person name="Watson M."/>
            <person name="Adriaenssens E.M."/>
            <person name="Foster-Nyarko E."/>
            <person name="Jarju S."/>
            <person name="Secka A."/>
            <person name="Antonio M."/>
            <person name="Oren A."/>
            <person name="Chaudhuri R.R."/>
            <person name="La Ragione R."/>
            <person name="Hildebrand F."/>
            <person name="Pallen M.J."/>
        </authorList>
    </citation>
    <scope>NUCLEOTIDE SEQUENCE</scope>
    <source>
        <strain evidence="8">ChiGjej1B1-2707</strain>
    </source>
</reference>
<feature type="compositionally biased region" description="Polar residues" evidence="5">
    <location>
        <begin position="26"/>
        <end position="46"/>
    </location>
</feature>
<feature type="compositionally biased region" description="Low complexity" evidence="5">
    <location>
        <begin position="1"/>
        <end position="21"/>
    </location>
</feature>